<dbReference type="RefSeq" id="WP_320506737.1">
    <property type="nucleotide sequence ID" value="NZ_JAXCLW010000001.1"/>
</dbReference>
<feature type="domain" description="DUF4139" evidence="2">
    <location>
        <begin position="189"/>
        <end position="478"/>
    </location>
</feature>
<name>A0ABU5E5W9_9PROT</name>
<dbReference type="PANTHER" id="PTHR38075">
    <property type="entry name" value="DUF4139 DOMAIN-CONTAINING PROTEIN"/>
    <property type="match status" value="1"/>
</dbReference>
<protein>
    <submittedName>
        <fullName evidence="3">DUF4139 domain-containing protein</fullName>
    </submittedName>
</protein>
<dbReference type="Pfam" id="PF13598">
    <property type="entry name" value="DUF4139"/>
    <property type="match status" value="1"/>
</dbReference>
<gene>
    <name evidence="3" type="ORF">SMD27_02395</name>
</gene>
<dbReference type="PANTHER" id="PTHR38075:SF1">
    <property type="entry name" value="DUF4139 DOMAIN-CONTAINING PROTEIN"/>
    <property type="match status" value="1"/>
</dbReference>
<evidence type="ECO:0000313" key="3">
    <source>
        <dbReference type="EMBL" id="MDY0881683.1"/>
    </source>
</evidence>
<comment type="caution">
    <text evidence="3">The sequence shown here is derived from an EMBL/GenBank/DDBJ whole genome shotgun (WGS) entry which is preliminary data.</text>
</comment>
<feature type="chain" id="PRO_5047023293" evidence="1">
    <location>
        <begin position="19"/>
        <end position="479"/>
    </location>
</feature>
<keyword evidence="1" id="KW-0732">Signal</keyword>
<dbReference type="Proteomes" id="UP001279642">
    <property type="component" value="Unassembled WGS sequence"/>
</dbReference>
<evidence type="ECO:0000256" key="1">
    <source>
        <dbReference type="SAM" id="SignalP"/>
    </source>
</evidence>
<proteinExistence type="predicted"/>
<keyword evidence="4" id="KW-1185">Reference proteome</keyword>
<sequence length="479" mass="52265">MRSNFLAATALISGLAVAGLTGGAASADEATVTPEQQTSVAVTIYNNDLALIRDSRKVNLIQGENDLAFVEVSGGMRPETALLTSKDAQISVIEQNFDFDLLTSQKILEKSVGQKIRVIRTNSETGADTAEEATVLSVADGNVVLQIGDRIETAAPGRLVFSAVPANLRARPTLVVRLNSPQAGEVPLVLSYLSRGLSWSADYVAELSPDEKTINLNGWVTLTNQSGITYKDAKLQLVAGNINQVQQEFARPLNMAAGATDVMPAPKMREQAAFEYHLYSLDRPTTINENQTKQVALLDAIGIPVTKTYLFENLSQRYGSYFDRNASDPKRVNASIRVKFDNSEAAKLGMPLPQGTMRVYKADDTGEAIFVGEDHIDHTPKNEHVDLTLGEAFDVTARAKQATFDKISDKVFESSYEIELKNAKKEAVTATLREVLPGQWKMLEESATHEQVNAQTAQWQIQVPAEGSAKLTYKVRVSM</sequence>
<evidence type="ECO:0000259" key="2">
    <source>
        <dbReference type="Pfam" id="PF13598"/>
    </source>
</evidence>
<dbReference type="EMBL" id="JAXCLW010000001">
    <property type="protein sequence ID" value="MDY0881683.1"/>
    <property type="molecule type" value="Genomic_DNA"/>
</dbReference>
<evidence type="ECO:0000313" key="4">
    <source>
        <dbReference type="Proteomes" id="UP001279642"/>
    </source>
</evidence>
<reference evidence="3 4" key="1">
    <citation type="journal article" date="2016" name="Antonie Van Leeuwenhoek">
        <title>Dongia soli sp. nov., isolated from soil from Dokdo, Korea.</title>
        <authorList>
            <person name="Kim D.U."/>
            <person name="Lee H."/>
            <person name="Kim H."/>
            <person name="Kim S.G."/>
            <person name="Ka J.O."/>
        </authorList>
    </citation>
    <scope>NUCLEOTIDE SEQUENCE [LARGE SCALE GENOMIC DNA]</scope>
    <source>
        <strain evidence="3 4">D78</strain>
    </source>
</reference>
<organism evidence="3 4">
    <name type="scientific">Dongia soli</name>
    <dbReference type="NCBI Taxonomy" id="600628"/>
    <lineage>
        <taxon>Bacteria</taxon>
        <taxon>Pseudomonadati</taxon>
        <taxon>Pseudomonadota</taxon>
        <taxon>Alphaproteobacteria</taxon>
        <taxon>Rhodospirillales</taxon>
        <taxon>Dongiaceae</taxon>
        <taxon>Dongia</taxon>
    </lineage>
</organism>
<feature type="signal peptide" evidence="1">
    <location>
        <begin position="1"/>
        <end position="18"/>
    </location>
</feature>
<dbReference type="InterPro" id="IPR037291">
    <property type="entry name" value="DUF4139"/>
</dbReference>
<accession>A0ABU5E5W9</accession>